<evidence type="ECO:0000256" key="1">
    <source>
        <dbReference type="ARBA" id="ARBA00007569"/>
    </source>
</evidence>
<sequence>MDLDDFPYGRAETAHGQQSVDVPAANWIPALEYTRDILACDFFDFLTAVDELDEGIRIVAHVYSTSLKHHLLLRTLLDAPFVLPTATGVYKGANWHERETHEMFGVTFSGHPNLIPLLLPDGFEGNPLRKSFVLASRVAKQWPGEVDPGQSLTDLGKPKRRRNLPPGVPTDWRQDS</sequence>
<dbReference type="PANTHER" id="PTHR10884:SF14">
    <property type="entry name" value="NADH DEHYDROGENASE [UBIQUINONE] IRON-SULFUR PROTEIN 3, MITOCHONDRIAL"/>
    <property type="match status" value="1"/>
</dbReference>
<feature type="region of interest" description="Disordered" evidence="2">
    <location>
        <begin position="144"/>
        <end position="176"/>
    </location>
</feature>
<evidence type="ECO:0000313" key="5">
    <source>
        <dbReference type="Proteomes" id="UP001519332"/>
    </source>
</evidence>
<reference evidence="4 5" key="1">
    <citation type="submission" date="2021-03" db="EMBL/GenBank/DDBJ databases">
        <title>Sequencing the genomes of 1000 actinobacteria strains.</title>
        <authorList>
            <person name="Klenk H.-P."/>
        </authorList>
    </citation>
    <scope>NUCLEOTIDE SEQUENCE [LARGE SCALE GENOMIC DNA]</scope>
    <source>
        <strain evidence="4 5">DSM 46670</strain>
    </source>
</reference>
<gene>
    <name evidence="4" type="ORF">JOF56_005649</name>
</gene>
<dbReference type="Pfam" id="PF00329">
    <property type="entry name" value="Complex1_30kDa"/>
    <property type="match status" value="1"/>
</dbReference>
<name>A0ABS4TLG2_9PSEU</name>
<dbReference type="InterPro" id="IPR001268">
    <property type="entry name" value="NADH_UbQ_OxRdtase_30kDa_su"/>
</dbReference>
<feature type="domain" description="NADH:ubiquinone oxidoreductase 30kDa subunit" evidence="3">
    <location>
        <begin position="20"/>
        <end position="137"/>
    </location>
</feature>
<dbReference type="Proteomes" id="UP001519332">
    <property type="component" value="Unassembled WGS sequence"/>
</dbReference>
<comment type="similarity">
    <text evidence="1">Belongs to the complex I 30 kDa subunit family.</text>
</comment>
<organism evidence="4 5">
    <name type="scientific">Kibdelosporangium banguiense</name>
    <dbReference type="NCBI Taxonomy" id="1365924"/>
    <lineage>
        <taxon>Bacteria</taxon>
        <taxon>Bacillati</taxon>
        <taxon>Actinomycetota</taxon>
        <taxon>Actinomycetes</taxon>
        <taxon>Pseudonocardiales</taxon>
        <taxon>Pseudonocardiaceae</taxon>
        <taxon>Kibdelosporangium</taxon>
    </lineage>
</organism>
<dbReference type="PANTHER" id="PTHR10884">
    <property type="entry name" value="NADH DEHYDROGENASE UBIQUINONE IRON-SULFUR PROTEIN 3"/>
    <property type="match status" value="1"/>
</dbReference>
<evidence type="ECO:0000256" key="2">
    <source>
        <dbReference type="SAM" id="MobiDB-lite"/>
    </source>
</evidence>
<dbReference type="RefSeq" id="WP_209642482.1">
    <property type="nucleotide sequence ID" value="NZ_JAGINW010000001.1"/>
</dbReference>
<keyword evidence="5" id="KW-1185">Reference proteome</keyword>
<accession>A0ABS4TLG2</accession>
<comment type="caution">
    <text evidence="4">The sequence shown here is derived from an EMBL/GenBank/DDBJ whole genome shotgun (WGS) entry which is preliminary data.</text>
</comment>
<proteinExistence type="inferred from homology"/>
<protein>
    <submittedName>
        <fullName evidence="4">NADH-quinone oxidoreductase subunit C</fullName>
    </submittedName>
</protein>
<evidence type="ECO:0000313" key="4">
    <source>
        <dbReference type="EMBL" id="MBP2325264.1"/>
    </source>
</evidence>
<evidence type="ECO:0000259" key="3">
    <source>
        <dbReference type="Pfam" id="PF00329"/>
    </source>
</evidence>
<dbReference type="Gene3D" id="3.30.460.80">
    <property type="entry name" value="NADH:ubiquinone oxidoreductase, 30kDa subunit"/>
    <property type="match status" value="1"/>
</dbReference>
<dbReference type="SUPFAM" id="SSF143243">
    <property type="entry name" value="Nqo5-like"/>
    <property type="match status" value="1"/>
</dbReference>
<dbReference type="InterPro" id="IPR037232">
    <property type="entry name" value="NADH_quin_OxRdtase_su_C/D-like"/>
</dbReference>
<dbReference type="EMBL" id="JAGINW010000001">
    <property type="protein sequence ID" value="MBP2325264.1"/>
    <property type="molecule type" value="Genomic_DNA"/>
</dbReference>